<comment type="subcellular location">
    <subcellularLocation>
        <location evidence="3">Cytoplasm</location>
        <location evidence="3">Cytoskeleton</location>
    </subcellularLocation>
</comment>
<keyword evidence="3" id="KW-0206">Cytoskeleton</keyword>
<evidence type="ECO:0000256" key="1">
    <source>
        <dbReference type="ARBA" id="ARBA00006806"/>
    </source>
</evidence>
<keyword evidence="6" id="KW-1185">Reference proteome</keyword>
<comment type="subunit">
    <text evidence="3">Supercomplex made of cofactors A to E. Cofactors A and D function by capturing and stabilizing tubulin in a quasi-native conformation. Cofactor E binds to the cofactor D-tubulin complex; interaction with cofactor C then causes the release of tubulin polypeptides that are committed to the native state.</text>
</comment>
<keyword evidence="2 3" id="KW-0143">Chaperone</keyword>
<dbReference type="InterPro" id="IPR036126">
    <property type="entry name" value="TBCA_sf"/>
</dbReference>
<gene>
    <name evidence="5" type="ORF">POCULU_LOCUS9193</name>
</gene>
<dbReference type="OrthoDB" id="296187at2759"/>
<dbReference type="GO" id="GO:0048487">
    <property type="term" value="F:beta-tubulin binding"/>
    <property type="evidence" value="ECO:0007669"/>
    <property type="project" value="InterPro"/>
</dbReference>
<evidence type="ECO:0000313" key="5">
    <source>
        <dbReference type="EMBL" id="CAG8636618.1"/>
    </source>
</evidence>
<dbReference type="Gene3D" id="1.20.58.90">
    <property type="match status" value="1"/>
</dbReference>
<keyword evidence="3" id="KW-0493">Microtubule</keyword>
<dbReference type="Pfam" id="PF02970">
    <property type="entry name" value="TBCA"/>
    <property type="match status" value="1"/>
</dbReference>
<reference evidence="5" key="1">
    <citation type="submission" date="2021-06" db="EMBL/GenBank/DDBJ databases">
        <authorList>
            <person name="Kallberg Y."/>
            <person name="Tangrot J."/>
            <person name="Rosling A."/>
        </authorList>
    </citation>
    <scope>NUCLEOTIDE SEQUENCE</scope>
    <source>
        <strain evidence="5">IA702</strain>
    </source>
</reference>
<dbReference type="Proteomes" id="UP000789572">
    <property type="component" value="Unassembled WGS sequence"/>
</dbReference>
<comment type="similarity">
    <text evidence="1 3">Belongs to the TBCA family.</text>
</comment>
<dbReference type="EMBL" id="CAJVPJ010003199">
    <property type="protein sequence ID" value="CAG8636618.1"/>
    <property type="molecule type" value="Genomic_DNA"/>
</dbReference>
<accession>A0A9N9DE03</accession>
<proteinExistence type="inferred from homology"/>
<evidence type="ECO:0000313" key="6">
    <source>
        <dbReference type="Proteomes" id="UP000789572"/>
    </source>
</evidence>
<feature type="coiled-coil region" evidence="4">
    <location>
        <begin position="17"/>
        <end position="71"/>
    </location>
</feature>
<keyword evidence="3" id="KW-0963">Cytoplasm</keyword>
<comment type="caution">
    <text evidence="5">The sequence shown here is derived from an EMBL/GenBank/DDBJ whole genome shotgun (WGS) entry which is preliminary data.</text>
</comment>
<dbReference type="PANTHER" id="PTHR21500:SF0">
    <property type="entry name" value="TUBULIN-SPECIFIC CHAPERONE A"/>
    <property type="match status" value="1"/>
</dbReference>
<dbReference type="GO" id="GO:0005874">
    <property type="term" value="C:microtubule"/>
    <property type="evidence" value="ECO:0007669"/>
    <property type="project" value="UniProtKB-KW"/>
</dbReference>
<dbReference type="AlphaFoldDB" id="A0A9N9DE03"/>
<dbReference type="PANTHER" id="PTHR21500">
    <property type="entry name" value="TUBULIN-SPECIFIC CHAPERONE A"/>
    <property type="match status" value="1"/>
</dbReference>
<dbReference type="GO" id="GO:0007023">
    <property type="term" value="P:post-chaperonin tubulin folding pathway"/>
    <property type="evidence" value="ECO:0007669"/>
    <property type="project" value="UniProtKB-UniRule"/>
</dbReference>
<evidence type="ECO:0000256" key="4">
    <source>
        <dbReference type="SAM" id="Coils"/>
    </source>
</evidence>
<evidence type="ECO:0000256" key="3">
    <source>
        <dbReference type="RuleBase" id="RU364030"/>
    </source>
</evidence>
<organism evidence="5 6">
    <name type="scientific">Paraglomus occultum</name>
    <dbReference type="NCBI Taxonomy" id="144539"/>
    <lineage>
        <taxon>Eukaryota</taxon>
        <taxon>Fungi</taxon>
        <taxon>Fungi incertae sedis</taxon>
        <taxon>Mucoromycota</taxon>
        <taxon>Glomeromycotina</taxon>
        <taxon>Glomeromycetes</taxon>
        <taxon>Paraglomerales</taxon>
        <taxon>Paraglomeraceae</taxon>
        <taxon>Paraglomus</taxon>
    </lineage>
</organism>
<dbReference type="GO" id="GO:0005829">
    <property type="term" value="C:cytosol"/>
    <property type="evidence" value="ECO:0007669"/>
    <property type="project" value="TreeGrafter"/>
</dbReference>
<sequence length="99" mass="11936">MSLKHKIDIVKRLHADSKYYEIELQNQQRRIDKYIEENRDEYDIKKQKEVLEETQKMIPDCKNRLQKACQELQDYMDMNPALKGTAEYTTAENILKNLK</sequence>
<dbReference type="InterPro" id="IPR004226">
    <property type="entry name" value="TBCA"/>
</dbReference>
<dbReference type="GO" id="GO:0007021">
    <property type="term" value="P:tubulin complex assembly"/>
    <property type="evidence" value="ECO:0007669"/>
    <property type="project" value="UniProtKB-UniRule"/>
</dbReference>
<protein>
    <recommendedName>
        <fullName evidence="3">Tubulin-specific chaperone A</fullName>
    </recommendedName>
</protein>
<evidence type="ECO:0000256" key="2">
    <source>
        <dbReference type="ARBA" id="ARBA00023186"/>
    </source>
</evidence>
<name>A0A9N9DE03_9GLOM</name>
<keyword evidence="4" id="KW-0175">Coiled coil</keyword>
<dbReference type="SUPFAM" id="SSF46988">
    <property type="entry name" value="Tubulin chaperone cofactor A"/>
    <property type="match status" value="1"/>
</dbReference>